<feature type="transmembrane region" description="Helical" evidence="7">
    <location>
        <begin position="247"/>
        <end position="269"/>
    </location>
</feature>
<dbReference type="OrthoDB" id="9117841at2"/>
<feature type="transmembrane region" description="Helical" evidence="7">
    <location>
        <begin position="107"/>
        <end position="134"/>
    </location>
</feature>
<feature type="region of interest" description="Disordered" evidence="6">
    <location>
        <begin position="441"/>
        <end position="475"/>
    </location>
</feature>
<evidence type="ECO:0000256" key="4">
    <source>
        <dbReference type="ARBA" id="ARBA00022989"/>
    </source>
</evidence>
<evidence type="ECO:0000256" key="3">
    <source>
        <dbReference type="ARBA" id="ARBA00022692"/>
    </source>
</evidence>
<dbReference type="PIRSF" id="PIRSF006060">
    <property type="entry name" value="AA_transporter"/>
    <property type="match status" value="1"/>
</dbReference>
<feature type="transmembrane region" description="Helical" evidence="7">
    <location>
        <begin position="38"/>
        <end position="59"/>
    </location>
</feature>
<dbReference type="GO" id="GO:0005886">
    <property type="term" value="C:plasma membrane"/>
    <property type="evidence" value="ECO:0007669"/>
    <property type="project" value="UniProtKB-SubCell"/>
</dbReference>
<evidence type="ECO:0000256" key="6">
    <source>
        <dbReference type="SAM" id="MobiDB-lite"/>
    </source>
</evidence>
<reference evidence="8 9" key="1">
    <citation type="submission" date="2016-10" db="EMBL/GenBank/DDBJ databases">
        <authorList>
            <person name="de Groot N.N."/>
        </authorList>
    </citation>
    <scope>NUCLEOTIDE SEQUENCE [LARGE SCALE GENOMIC DNA]</scope>
    <source>
        <strain evidence="8 9">DSM 21800</strain>
    </source>
</reference>
<dbReference type="RefSeq" id="WP_091525487.1">
    <property type="nucleotide sequence ID" value="NZ_LT629772.1"/>
</dbReference>
<evidence type="ECO:0000256" key="2">
    <source>
        <dbReference type="ARBA" id="ARBA00022475"/>
    </source>
</evidence>
<dbReference type="PANTHER" id="PTHR42770">
    <property type="entry name" value="AMINO ACID TRANSPORTER-RELATED"/>
    <property type="match status" value="1"/>
</dbReference>
<sequence>MEPSTSISRGDAAVQPTELAPPGAASSSRGLTVAQGTALTVGAVLGTGVITLPAVAAEIAGPASLIAWALLVLLSVPLAGTFATLGGRYPDTGGVSSYAGRAFGPRWATVVGWIFLFSVPVGAPAAAMMAAGYVADAFGGGRTTTVAVAFAMIIVVVIMNAFGLRLSGRVQLGLTAALALIMTVTIVAALPHARLSNLTPFAPHGWLAIGPAAAVLVWGFAGWEAVSSLAADYRRPGRDVPRATGAAIGIVGVLYLALAGTALLVLGPATGSSTAPLSDVLAVGTGGQVRAVTAVVAVLLSIGAMNAYFAGSSRLAAALGRDGGLPSWFARGSEAGQVPTRGVLLVGVLSLLAQAIAAIGGWQVDDVMLLTTGGFTLVYVAGTAAAVRLLPARSFDRRLALLALVSVVILAVMTGPHLVWAGFVAIAAYGYTRLTGRSGDGGAPRGLPASAVPDATGPDHDQLSARRGGSPLGPQ</sequence>
<feature type="region of interest" description="Disordered" evidence="6">
    <location>
        <begin position="1"/>
        <end position="29"/>
    </location>
</feature>
<dbReference type="GO" id="GO:0022857">
    <property type="term" value="F:transmembrane transporter activity"/>
    <property type="evidence" value="ECO:0007669"/>
    <property type="project" value="InterPro"/>
</dbReference>
<evidence type="ECO:0000313" key="9">
    <source>
        <dbReference type="Proteomes" id="UP000199103"/>
    </source>
</evidence>
<evidence type="ECO:0000256" key="1">
    <source>
        <dbReference type="ARBA" id="ARBA00004651"/>
    </source>
</evidence>
<proteinExistence type="predicted"/>
<gene>
    <name evidence="8" type="ORF">SAMN04489812_2660</name>
</gene>
<feature type="transmembrane region" description="Helical" evidence="7">
    <location>
        <begin position="289"/>
        <end position="311"/>
    </location>
</feature>
<feature type="transmembrane region" description="Helical" evidence="7">
    <location>
        <begin position="146"/>
        <end position="165"/>
    </location>
</feature>
<feature type="transmembrane region" description="Helical" evidence="7">
    <location>
        <begin position="368"/>
        <end position="387"/>
    </location>
</feature>
<dbReference type="PANTHER" id="PTHR42770:SF13">
    <property type="entry name" value="L-METHIONINE_BRANCHED-CHAIN AMINO ACID EXPORTER YJEH"/>
    <property type="match status" value="1"/>
</dbReference>
<dbReference type="EMBL" id="LT629772">
    <property type="protein sequence ID" value="SDS68086.1"/>
    <property type="molecule type" value="Genomic_DNA"/>
</dbReference>
<dbReference type="Gene3D" id="1.20.1740.10">
    <property type="entry name" value="Amino acid/polyamine transporter I"/>
    <property type="match status" value="1"/>
</dbReference>
<organism evidence="8 9">
    <name type="scientific">Microlunatus soli</name>
    <dbReference type="NCBI Taxonomy" id="630515"/>
    <lineage>
        <taxon>Bacteria</taxon>
        <taxon>Bacillati</taxon>
        <taxon>Actinomycetota</taxon>
        <taxon>Actinomycetes</taxon>
        <taxon>Propionibacteriales</taxon>
        <taxon>Propionibacteriaceae</taxon>
        <taxon>Microlunatus</taxon>
    </lineage>
</organism>
<feature type="transmembrane region" description="Helical" evidence="7">
    <location>
        <begin position="65"/>
        <end position="86"/>
    </location>
</feature>
<keyword evidence="3 7" id="KW-0812">Transmembrane</keyword>
<feature type="transmembrane region" description="Helical" evidence="7">
    <location>
        <begin position="399"/>
        <end position="429"/>
    </location>
</feature>
<evidence type="ECO:0000256" key="5">
    <source>
        <dbReference type="ARBA" id="ARBA00023136"/>
    </source>
</evidence>
<evidence type="ECO:0000256" key="7">
    <source>
        <dbReference type="SAM" id="Phobius"/>
    </source>
</evidence>
<name>A0A1H1U742_9ACTN</name>
<dbReference type="InterPro" id="IPR050367">
    <property type="entry name" value="APC_superfamily"/>
</dbReference>
<feature type="transmembrane region" description="Helical" evidence="7">
    <location>
        <begin position="205"/>
        <end position="226"/>
    </location>
</feature>
<dbReference type="Pfam" id="PF13520">
    <property type="entry name" value="AA_permease_2"/>
    <property type="match status" value="1"/>
</dbReference>
<keyword evidence="4 7" id="KW-1133">Transmembrane helix</keyword>
<dbReference type="InterPro" id="IPR002293">
    <property type="entry name" value="AA/rel_permease1"/>
</dbReference>
<accession>A0A1H1U742</accession>
<dbReference type="STRING" id="630515.SAMN04489812_2660"/>
<keyword evidence="2" id="KW-1003">Cell membrane</keyword>
<feature type="transmembrane region" description="Helical" evidence="7">
    <location>
        <begin position="343"/>
        <end position="362"/>
    </location>
</feature>
<dbReference type="Proteomes" id="UP000199103">
    <property type="component" value="Chromosome I"/>
</dbReference>
<keyword evidence="5 7" id="KW-0472">Membrane</keyword>
<comment type="subcellular location">
    <subcellularLocation>
        <location evidence="1">Cell membrane</location>
        <topology evidence="1">Multi-pass membrane protein</topology>
    </subcellularLocation>
</comment>
<keyword evidence="9" id="KW-1185">Reference proteome</keyword>
<dbReference type="AlphaFoldDB" id="A0A1H1U742"/>
<evidence type="ECO:0000313" key="8">
    <source>
        <dbReference type="EMBL" id="SDS68086.1"/>
    </source>
</evidence>
<feature type="transmembrane region" description="Helical" evidence="7">
    <location>
        <begin position="172"/>
        <end position="193"/>
    </location>
</feature>
<protein>
    <submittedName>
        <fullName evidence="8">Amino acid exporter, AAE family</fullName>
    </submittedName>
</protein>